<sequence length="175" mass="19101">MGATVRSNVVGRSGNRQGVKWQKPEVGWWKLNSDGATAAGSDLCSCGGVVRDDDGKWLIGFARQLILEVNNTVVVDLIRNYNSDEPTFSLVPHIVALMNRSWQVETTHVLREGNELANSMAKLVCFDDFICHRVCLVADLDGEVGCCLFAVLLVVNLSGMLVAICYAVLLLCLLC</sequence>
<proteinExistence type="predicted"/>
<reference evidence="3 4" key="1">
    <citation type="journal article" date="2024" name="G3 (Bethesda)">
        <title>Genome assembly of Hibiscus sabdariffa L. provides insights into metabolisms of medicinal natural products.</title>
        <authorList>
            <person name="Kim T."/>
        </authorList>
    </citation>
    <scope>NUCLEOTIDE SEQUENCE [LARGE SCALE GENOMIC DNA]</scope>
    <source>
        <strain evidence="3">TK-2024</strain>
        <tissue evidence="3">Old leaves</tissue>
    </source>
</reference>
<dbReference type="Proteomes" id="UP001396334">
    <property type="component" value="Unassembled WGS sequence"/>
</dbReference>
<accession>A0ABR2U2U2</accession>
<evidence type="ECO:0000259" key="2">
    <source>
        <dbReference type="Pfam" id="PF13456"/>
    </source>
</evidence>
<name>A0ABR2U2U2_9ROSI</name>
<protein>
    <recommendedName>
        <fullName evidence="2">RNase H type-1 domain-containing protein</fullName>
    </recommendedName>
</protein>
<keyword evidence="1" id="KW-0812">Transmembrane</keyword>
<dbReference type="InterPro" id="IPR002156">
    <property type="entry name" value="RNaseH_domain"/>
</dbReference>
<dbReference type="PANTHER" id="PTHR47723:SF19">
    <property type="entry name" value="POLYNUCLEOTIDYL TRANSFERASE, RIBONUCLEASE H-LIKE SUPERFAMILY PROTEIN"/>
    <property type="match status" value="1"/>
</dbReference>
<dbReference type="EMBL" id="JBBPBN010000003">
    <property type="protein sequence ID" value="KAK9043792.1"/>
    <property type="molecule type" value="Genomic_DNA"/>
</dbReference>
<gene>
    <name evidence="3" type="ORF">V6N11_072121</name>
</gene>
<evidence type="ECO:0000313" key="4">
    <source>
        <dbReference type="Proteomes" id="UP001396334"/>
    </source>
</evidence>
<dbReference type="SUPFAM" id="SSF53098">
    <property type="entry name" value="Ribonuclease H-like"/>
    <property type="match status" value="1"/>
</dbReference>
<dbReference type="PANTHER" id="PTHR47723">
    <property type="entry name" value="OS05G0353850 PROTEIN"/>
    <property type="match status" value="1"/>
</dbReference>
<feature type="domain" description="RNase H type-1" evidence="2">
    <location>
        <begin position="63"/>
        <end position="123"/>
    </location>
</feature>
<evidence type="ECO:0000256" key="1">
    <source>
        <dbReference type="SAM" id="Phobius"/>
    </source>
</evidence>
<keyword evidence="4" id="KW-1185">Reference proteome</keyword>
<organism evidence="3 4">
    <name type="scientific">Hibiscus sabdariffa</name>
    <name type="common">roselle</name>
    <dbReference type="NCBI Taxonomy" id="183260"/>
    <lineage>
        <taxon>Eukaryota</taxon>
        <taxon>Viridiplantae</taxon>
        <taxon>Streptophyta</taxon>
        <taxon>Embryophyta</taxon>
        <taxon>Tracheophyta</taxon>
        <taxon>Spermatophyta</taxon>
        <taxon>Magnoliopsida</taxon>
        <taxon>eudicotyledons</taxon>
        <taxon>Gunneridae</taxon>
        <taxon>Pentapetalae</taxon>
        <taxon>rosids</taxon>
        <taxon>malvids</taxon>
        <taxon>Malvales</taxon>
        <taxon>Malvaceae</taxon>
        <taxon>Malvoideae</taxon>
        <taxon>Hibiscus</taxon>
    </lineage>
</organism>
<keyword evidence="1" id="KW-0472">Membrane</keyword>
<dbReference type="InterPro" id="IPR012337">
    <property type="entry name" value="RNaseH-like_sf"/>
</dbReference>
<dbReference type="InterPro" id="IPR053151">
    <property type="entry name" value="RNase_H-like"/>
</dbReference>
<dbReference type="Pfam" id="PF13456">
    <property type="entry name" value="RVT_3"/>
    <property type="match status" value="1"/>
</dbReference>
<comment type="caution">
    <text evidence="3">The sequence shown here is derived from an EMBL/GenBank/DDBJ whole genome shotgun (WGS) entry which is preliminary data.</text>
</comment>
<dbReference type="InterPro" id="IPR044730">
    <property type="entry name" value="RNase_H-like_dom_plant"/>
</dbReference>
<evidence type="ECO:0000313" key="3">
    <source>
        <dbReference type="EMBL" id="KAK9043792.1"/>
    </source>
</evidence>
<keyword evidence="1" id="KW-1133">Transmembrane helix</keyword>
<feature type="transmembrane region" description="Helical" evidence="1">
    <location>
        <begin position="148"/>
        <end position="174"/>
    </location>
</feature>
<dbReference type="CDD" id="cd06222">
    <property type="entry name" value="RNase_H_like"/>
    <property type="match status" value="1"/>
</dbReference>